<keyword evidence="10 12" id="KW-0456">Lyase</keyword>
<dbReference type="CDD" id="cd04907">
    <property type="entry name" value="ACT_ThrD-I_2"/>
    <property type="match status" value="1"/>
</dbReference>
<dbReference type="GO" id="GO:0006567">
    <property type="term" value="P:L-threonine catabolic process"/>
    <property type="evidence" value="ECO:0007669"/>
    <property type="project" value="TreeGrafter"/>
</dbReference>
<keyword evidence="6 12" id="KW-0028">Amino-acid biosynthesis</keyword>
<dbReference type="InterPro" id="IPR050147">
    <property type="entry name" value="Ser/Thr_Dehydratase"/>
</dbReference>
<dbReference type="SUPFAM" id="SSF55021">
    <property type="entry name" value="ACT-like"/>
    <property type="match status" value="1"/>
</dbReference>
<dbReference type="Pfam" id="PF00291">
    <property type="entry name" value="PALP"/>
    <property type="match status" value="1"/>
</dbReference>
<dbReference type="PROSITE" id="PS00165">
    <property type="entry name" value="DEHYDRATASE_SER_THR"/>
    <property type="match status" value="1"/>
</dbReference>
<dbReference type="GO" id="GO:0006565">
    <property type="term" value="P:L-serine catabolic process"/>
    <property type="evidence" value="ECO:0007669"/>
    <property type="project" value="TreeGrafter"/>
</dbReference>
<keyword evidence="16" id="KW-1185">Reference proteome</keyword>
<accession>A0A084G2C5</accession>
<dbReference type="RefSeq" id="XP_016641286.1">
    <property type="nucleotide sequence ID" value="XM_016789459.1"/>
</dbReference>
<evidence type="ECO:0000256" key="10">
    <source>
        <dbReference type="ARBA" id="ARBA00023239"/>
    </source>
</evidence>
<dbReference type="GO" id="GO:0003941">
    <property type="term" value="F:L-serine ammonia-lyase activity"/>
    <property type="evidence" value="ECO:0007669"/>
    <property type="project" value="TreeGrafter"/>
</dbReference>
<evidence type="ECO:0000313" key="16">
    <source>
        <dbReference type="Proteomes" id="UP000028545"/>
    </source>
</evidence>
<dbReference type="OrthoDB" id="4418812at2759"/>
<dbReference type="FunFam" id="3.40.50.1100:FF:000008">
    <property type="entry name" value="L-threonine dehydratase"/>
    <property type="match status" value="1"/>
</dbReference>
<dbReference type="UniPathway" id="UPA00047">
    <property type="reaction ID" value="UER00054"/>
</dbReference>
<evidence type="ECO:0000256" key="9">
    <source>
        <dbReference type="ARBA" id="ARBA00022898"/>
    </source>
</evidence>
<evidence type="ECO:0000256" key="6">
    <source>
        <dbReference type="ARBA" id="ARBA00022605"/>
    </source>
</evidence>
<dbReference type="GO" id="GO:0004794">
    <property type="term" value="F:threonine deaminase activity"/>
    <property type="evidence" value="ECO:0007669"/>
    <property type="project" value="UniProtKB-UniRule"/>
</dbReference>
<evidence type="ECO:0000256" key="4">
    <source>
        <dbReference type="ARBA" id="ARBA00010869"/>
    </source>
</evidence>
<sequence>MADSQEPRAVLPETNGLVYLPNGINGDDHRPVTPPQRNGMSLTEYSANPKTPSPERRQRIKGVVPDDFLLEDGNPDYLRLIATATNRLECNVLLKREDQQPVFSFKLRGAYNKMAHLDPAVSWKGVIACSAGNHAQGVAYSARKLKIPATIVMPEATPSIKHLNVSRLGGHVVLHGADFDAAKEECARREKLDGLINIPPFDDPYVIAGQGTIGMELFGQTNMQKLEAIFCCIGGGGLIAGIGAYVKRMAPHVKIIGVEAYDANAMVQSLKKGERVVLKDVGLFADGAAVKTVGEETFRLCREVVDEVIEVTTDEICAAIKDMYDDTRSGLEPAGALSIAGLKKYVAQNPSEDTNRTLIAVTSGANMNFDRLRFVAERATLGEGKEALLAVSIPEKPGSFAELISAVMPHAVTEFSYRYATPEIANILIGISLTGPASQRGEELARLLGRIRWGGMSVTDLSGDELAKTHIRYLVGGRSNVPNERLYMFNFPERPGALEKFVTALKPKFNISLFQYRNYGGDVAKILTGIMCPDSELEELEKFLKVVGYPYEDCTQSDVFKMFLRS</sequence>
<proteinExistence type="inferred from homology"/>
<dbReference type="InterPro" id="IPR036052">
    <property type="entry name" value="TrpB-like_PALP_sf"/>
</dbReference>
<evidence type="ECO:0000256" key="11">
    <source>
        <dbReference type="ARBA" id="ARBA00023304"/>
    </source>
</evidence>
<name>A0A084G2C5_PSEDA</name>
<dbReference type="NCBIfam" id="TIGR01124">
    <property type="entry name" value="ilvA_2Cterm"/>
    <property type="match status" value="1"/>
</dbReference>
<keyword evidence="8" id="KW-0677">Repeat</keyword>
<dbReference type="CDD" id="cd01562">
    <property type="entry name" value="Thr-dehyd"/>
    <property type="match status" value="1"/>
</dbReference>
<evidence type="ECO:0000256" key="12">
    <source>
        <dbReference type="RuleBase" id="RU362012"/>
    </source>
</evidence>
<evidence type="ECO:0000256" key="8">
    <source>
        <dbReference type="ARBA" id="ARBA00022737"/>
    </source>
</evidence>
<dbReference type="Proteomes" id="UP000028545">
    <property type="component" value="Unassembled WGS sequence"/>
</dbReference>
<comment type="cofactor">
    <cofactor evidence="2 12">
        <name>pyridoxal 5'-phosphate</name>
        <dbReference type="ChEBI" id="CHEBI:597326"/>
    </cofactor>
</comment>
<dbReference type="PROSITE" id="PS51672">
    <property type="entry name" value="ACT_LIKE"/>
    <property type="match status" value="2"/>
</dbReference>
<dbReference type="KEGG" id="sapo:SAPIO_CDS7642"/>
<evidence type="ECO:0000256" key="3">
    <source>
        <dbReference type="ARBA" id="ARBA00004810"/>
    </source>
</evidence>
<keyword evidence="7 12" id="KW-0412">Isoleucine biosynthesis</keyword>
<dbReference type="CDD" id="cd04906">
    <property type="entry name" value="ACT_ThrD-I_1"/>
    <property type="match status" value="1"/>
</dbReference>
<comment type="similarity">
    <text evidence="4 12">Belongs to the serine/threonine dehydratase family.</text>
</comment>
<dbReference type="PANTHER" id="PTHR48078:SF11">
    <property type="entry name" value="THREONINE DEHYDRATASE, MITOCHONDRIAL"/>
    <property type="match status" value="1"/>
</dbReference>
<evidence type="ECO:0000256" key="5">
    <source>
        <dbReference type="ARBA" id="ARBA00011881"/>
    </source>
</evidence>
<dbReference type="GO" id="GO:0009097">
    <property type="term" value="P:isoleucine biosynthetic process"/>
    <property type="evidence" value="ECO:0007669"/>
    <property type="project" value="UniProtKB-UniRule"/>
</dbReference>
<dbReference type="InterPro" id="IPR038110">
    <property type="entry name" value="TD_ACT-like_sf"/>
</dbReference>
<dbReference type="NCBIfam" id="NF006674">
    <property type="entry name" value="PRK09224.1"/>
    <property type="match status" value="1"/>
</dbReference>
<dbReference type="VEuPathDB" id="FungiDB:SAPIO_CDS7642"/>
<dbReference type="PANTHER" id="PTHR48078">
    <property type="entry name" value="THREONINE DEHYDRATASE, MITOCHONDRIAL-RELATED"/>
    <property type="match status" value="1"/>
</dbReference>
<evidence type="ECO:0000256" key="2">
    <source>
        <dbReference type="ARBA" id="ARBA00001933"/>
    </source>
</evidence>
<protein>
    <recommendedName>
        <fullName evidence="12">Threonine dehydratase</fullName>
        <ecNumber evidence="12">4.3.1.19</ecNumber>
    </recommendedName>
    <alternativeName>
        <fullName evidence="12">Threonine deaminase</fullName>
    </alternativeName>
</protein>
<dbReference type="InterPro" id="IPR045865">
    <property type="entry name" value="ACT-like_dom_sf"/>
</dbReference>
<evidence type="ECO:0000259" key="14">
    <source>
        <dbReference type="PROSITE" id="PS51672"/>
    </source>
</evidence>
<dbReference type="AlphaFoldDB" id="A0A084G2C5"/>
<dbReference type="EMBL" id="JOWA01000110">
    <property type="protein sequence ID" value="KEZ41487.1"/>
    <property type="molecule type" value="Genomic_DNA"/>
</dbReference>
<dbReference type="InterPro" id="IPR001721">
    <property type="entry name" value="TD_ACT-like"/>
</dbReference>
<dbReference type="Pfam" id="PF00585">
    <property type="entry name" value="Thr_dehydrat_C"/>
    <property type="match status" value="2"/>
</dbReference>
<organism evidence="15 16">
    <name type="scientific">Pseudallescheria apiosperma</name>
    <name type="common">Scedosporium apiospermum</name>
    <dbReference type="NCBI Taxonomy" id="563466"/>
    <lineage>
        <taxon>Eukaryota</taxon>
        <taxon>Fungi</taxon>
        <taxon>Dikarya</taxon>
        <taxon>Ascomycota</taxon>
        <taxon>Pezizomycotina</taxon>
        <taxon>Sordariomycetes</taxon>
        <taxon>Hypocreomycetidae</taxon>
        <taxon>Microascales</taxon>
        <taxon>Microascaceae</taxon>
        <taxon>Scedosporium</taxon>
    </lineage>
</organism>
<evidence type="ECO:0000256" key="1">
    <source>
        <dbReference type="ARBA" id="ARBA00001274"/>
    </source>
</evidence>
<feature type="region of interest" description="Disordered" evidence="13">
    <location>
        <begin position="1"/>
        <end position="57"/>
    </location>
</feature>
<comment type="caution">
    <text evidence="15">The sequence shown here is derived from an EMBL/GenBank/DDBJ whole genome shotgun (WGS) entry which is preliminary data.</text>
</comment>
<dbReference type="Gene3D" id="3.40.1020.10">
    <property type="entry name" value="Biosynthetic Threonine Deaminase, Domain 3"/>
    <property type="match status" value="1"/>
</dbReference>
<dbReference type="FunFam" id="3.40.1020.10:FF:000001">
    <property type="entry name" value="L-threonine dehydratase"/>
    <property type="match status" value="1"/>
</dbReference>
<feature type="domain" description="ACT-like" evidence="14">
    <location>
        <begin position="387"/>
        <end position="463"/>
    </location>
</feature>
<keyword evidence="11 12" id="KW-0100">Branched-chain amino acid biosynthesis</keyword>
<dbReference type="InterPro" id="IPR001926">
    <property type="entry name" value="TrpB-like_PALP"/>
</dbReference>
<gene>
    <name evidence="15" type="ORF">SAPIO_CDS7642</name>
</gene>
<dbReference type="InterPro" id="IPR000634">
    <property type="entry name" value="Ser/Thr_deHydtase_PyrdxlP-BS"/>
</dbReference>
<feature type="domain" description="ACT-like" evidence="14">
    <location>
        <begin position="485"/>
        <end position="556"/>
    </location>
</feature>
<dbReference type="EC" id="4.3.1.19" evidence="12"/>
<dbReference type="Gene3D" id="3.40.50.1100">
    <property type="match status" value="2"/>
</dbReference>
<comment type="catalytic activity">
    <reaction evidence="1 12">
        <text>L-threonine = 2-oxobutanoate + NH4(+)</text>
        <dbReference type="Rhea" id="RHEA:22108"/>
        <dbReference type="ChEBI" id="CHEBI:16763"/>
        <dbReference type="ChEBI" id="CHEBI:28938"/>
        <dbReference type="ChEBI" id="CHEBI:57926"/>
        <dbReference type="EC" id="4.3.1.19"/>
    </reaction>
</comment>
<reference evidence="15 16" key="1">
    <citation type="journal article" date="2014" name="Genome Announc.">
        <title>Draft genome sequence of the pathogenic fungus Scedosporium apiospermum.</title>
        <authorList>
            <person name="Vandeputte P."/>
            <person name="Ghamrawi S."/>
            <person name="Rechenmann M."/>
            <person name="Iltis A."/>
            <person name="Giraud S."/>
            <person name="Fleury M."/>
            <person name="Thornton C."/>
            <person name="Delhaes L."/>
            <person name="Meyer W."/>
            <person name="Papon N."/>
            <person name="Bouchara J.P."/>
        </authorList>
    </citation>
    <scope>NUCLEOTIDE SEQUENCE [LARGE SCALE GENOMIC DNA]</scope>
    <source>
        <strain evidence="15 16">IHEM 14462</strain>
    </source>
</reference>
<dbReference type="GO" id="GO:0030170">
    <property type="term" value="F:pyridoxal phosphate binding"/>
    <property type="evidence" value="ECO:0007669"/>
    <property type="project" value="InterPro"/>
</dbReference>
<evidence type="ECO:0000256" key="13">
    <source>
        <dbReference type="SAM" id="MobiDB-lite"/>
    </source>
</evidence>
<dbReference type="HOGENOM" id="CLU_021152_6_0_1"/>
<feature type="compositionally biased region" description="Polar residues" evidence="13">
    <location>
        <begin position="35"/>
        <end position="50"/>
    </location>
</feature>
<comment type="pathway">
    <text evidence="3 12">Amino-acid biosynthesis; L-isoleucine biosynthesis; 2-oxobutanoate from L-threonine: step 1/1.</text>
</comment>
<evidence type="ECO:0000313" key="15">
    <source>
        <dbReference type="EMBL" id="KEZ41487.1"/>
    </source>
</evidence>
<keyword evidence="9 12" id="KW-0663">Pyridoxal phosphate</keyword>
<dbReference type="SUPFAM" id="SSF53686">
    <property type="entry name" value="Tryptophan synthase beta subunit-like PLP-dependent enzymes"/>
    <property type="match status" value="1"/>
</dbReference>
<dbReference type="InterPro" id="IPR005787">
    <property type="entry name" value="Thr_deHydtase_biosynth"/>
</dbReference>
<dbReference type="OMA" id="TRFEYTK"/>
<dbReference type="GeneID" id="27726714"/>
<comment type="subunit">
    <text evidence="5">Homotetramer.</text>
</comment>
<evidence type="ECO:0000256" key="7">
    <source>
        <dbReference type="ARBA" id="ARBA00022624"/>
    </source>
</evidence>